<dbReference type="Proteomes" id="UP000024635">
    <property type="component" value="Unassembled WGS sequence"/>
</dbReference>
<protein>
    <submittedName>
        <fullName evidence="2">Uncharacterized protein</fullName>
    </submittedName>
</protein>
<proteinExistence type="predicted"/>
<organism evidence="2 3">
    <name type="scientific">Ancylostoma ceylanicum</name>
    <dbReference type="NCBI Taxonomy" id="53326"/>
    <lineage>
        <taxon>Eukaryota</taxon>
        <taxon>Metazoa</taxon>
        <taxon>Ecdysozoa</taxon>
        <taxon>Nematoda</taxon>
        <taxon>Chromadorea</taxon>
        <taxon>Rhabditida</taxon>
        <taxon>Rhabditina</taxon>
        <taxon>Rhabditomorpha</taxon>
        <taxon>Strongyloidea</taxon>
        <taxon>Ancylostomatidae</taxon>
        <taxon>Ancylostomatinae</taxon>
        <taxon>Ancylostoma</taxon>
    </lineage>
</organism>
<dbReference type="OrthoDB" id="10421477at2759"/>
<accession>A0A016U3U7</accession>
<keyword evidence="1" id="KW-0472">Membrane</keyword>
<keyword evidence="1" id="KW-1133">Transmembrane helix</keyword>
<evidence type="ECO:0000313" key="3">
    <source>
        <dbReference type="Proteomes" id="UP000024635"/>
    </source>
</evidence>
<sequence>MGISPLIVEESLQLHTDPFVYVNCMDWFGIAVGGSLLLGTVALASGYPNGVDVSYSTLMLSSFHSLWNW</sequence>
<evidence type="ECO:0000256" key="1">
    <source>
        <dbReference type="SAM" id="Phobius"/>
    </source>
</evidence>
<dbReference type="EMBL" id="JARK01001397">
    <property type="protein sequence ID" value="EYC09298.1"/>
    <property type="molecule type" value="Genomic_DNA"/>
</dbReference>
<gene>
    <name evidence="2" type="primary">Acey_s0061.g3265</name>
    <name evidence="2" type="ORF">Y032_0061g3265</name>
</gene>
<evidence type="ECO:0000313" key="2">
    <source>
        <dbReference type="EMBL" id="EYC09298.1"/>
    </source>
</evidence>
<comment type="caution">
    <text evidence="2">The sequence shown here is derived from an EMBL/GenBank/DDBJ whole genome shotgun (WGS) entry which is preliminary data.</text>
</comment>
<feature type="transmembrane region" description="Helical" evidence="1">
    <location>
        <begin position="27"/>
        <end position="47"/>
    </location>
</feature>
<reference evidence="3" key="1">
    <citation type="journal article" date="2015" name="Nat. Genet.">
        <title>The genome and transcriptome of the zoonotic hookworm Ancylostoma ceylanicum identify infection-specific gene families.</title>
        <authorList>
            <person name="Schwarz E.M."/>
            <person name="Hu Y."/>
            <person name="Antoshechkin I."/>
            <person name="Miller M.M."/>
            <person name="Sternberg P.W."/>
            <person name="Aroian R.V."/>
        </authorList>
    </citation>
    <scope>NUCLEOTIDE SEQUENCE</scope>
    <source>
        <strain evidence="3">HY135</strain>
    </source>
</reference>
<keyword evidence="3" id="KW-1185">Reference proteome</keyword>
<dbReference type="AlphaFoldDB" id="A0A016U3U7"/>
<keyword evidence="1" id="KW-0812">Transmembrane</keyword>
<name>A0A016U3U7_9BILA</name>